<dbReference type="InterPro" id="IPR002104">
    <property type="entry name" value="Integrase_catalytic"/>
</dbReference>
<evidence type="ECO:0000256" key="2">
    <source>
        <dbReference type="ARBA" id="ARBA00023125"/>
    </source>
</evidence>
<accession>A0A4V3AT91</accession>
<dbReference type="PROSITE" id="PS51900">
    <property type="entry name" value="CB"/>
    <property type="match status" value="1"/>
</dbReference>
<dbReference type="GO" id="GO:0006310">
    <property type="term" value="P:DNA recombination"/>
    <property type="evidence" value="ECO:0007669"/>
    <property type="project" value="UniProtKB-KW"/>
</dbReference>
<dbReference type="PANTHER" id="PTHR30349">
    <property type="entry name" value="PHAGE INTEGRASE-RELATED"/>
    <property type="match status" value="1"/>
</dbReference>
<dbReference type="InterPro" id="IPR044068">
    <property type="entry name" value="CB"/>
</dbReference>
<evidence type="ECO:0000313" key="9">
    <source>
        <dbReference type="Proteomes" id="UP000295132"/>
    </source>
</evidence>
<dbReference type="PROSITE" id="PS51898">
    <property type="entry name" value="TYR_RECOMBINASE"/>
    <property type="match status" value="1"/>
</dbReference>
<dbReference type="EMBL" id="JAVGVR010000001">
    <property type="protein sequence ID" value="MDQ6599228.1"/>
    <property type="molecule type" value="Genomic_DNA"/>
</dbReference>
<dbReference type="SUPFAM" id="SSF56349">
    <property type="entry name" value="DNA breaking-rejoining enzymes"/>
    <property type="match status" value="1"/>
</dbReference>
<evidence type="ECO:0000313" key="7">
    <source>
        <dbReference type="EMBL" id="MDQ6599228.1"/>
    </source>
</evidence>
<evidence type="ECO:0000259" key="5">
    <source>
        <dbReference type="PROSITE" id="PS51898"/>
    </source>
</evidence>
<keyword evidence="2 4" id="KW-0238">DNA-binding</keyword>
<dbReference type="Pfam" id="PF00589">
    <property type="entry name" value="Phage_integrase"/>
    <property type="match status" value="1"/>
</dbReference>
<evidence type="ECO:0000313" key="8">
    <source>
        <dbReference type="EMBL" id="TDK58872.1"/>
    </source>
</evidence>
<dbReference type="Pfam" id="PF13102">
    <property type="entry name" value="Phage_int_SAM_5"/>
    <property type="match status" value="1"/>
</dbReference>
<dbReference type="InterPro" id="IPR010998">
    <property type="entry name" value="Integrase_recombinase_N"/>
</dbReference>
<dbReference type="InterPro" id="IPR011010">
    <property type="entry name" value="DNA_brk_join_enz"/>
</dbReference>
<dbReference type="InterPro" id="IPR025269">
    <property type="entry name" value="SAM-like_dom"/>
</dbReference>
<name>A0A4V3AT91_9BACI</name>
<reference evidence="8 9" key="1">
    <citation type="submission" date="2019-03" db="EMBL/GenBank/DDBJ databases">
        <title>Bacillus niacini sp. nov. a Nicotinate-Metabolizing Mesophile Isolated from Soil.</title>
        <authorList>
            <person name="Zhang G."/>
        </authorList>
    </citation>
    <scope>NUCLEOTIDE SEQUENCE [LARGE SCALE GENOMIC DNA]</scope>
    <source>
        <strain evidence="8 9">WN066</strain>
    </source>
</reference>
<dbReference type="GO" id="GO:0003677">
    <property type="term" value="F:DNA binding"/>
    <property type="evidence" value="ECO:0007669"/>
    <property type="project" value="UniProtKB-UniRule"/>
</dbReference>
<dbReference type="Gene3D" id="1.10.150.130">
    <property type="match status" value="1"/>
</dbReference>
<dbReference type="EMBL" id="SMYO01000011">
    <property type="protein sequence ID" value="TDK58872.1"/>
    <property type="molecule type" value="Genomic_DNA"/>
</dbReference>
<dbReference type="InterPro" id="IPR013762">
    <property type="entry name" value="Integrase-like_cat_sf"/>
</dbReference>
<evidence type="ECO:0000259" key="6">
    <source>
        <dbReference type="PROSITE" id="PS51900"/>
    </source>
</evidence>
<sequence>MLISELLEEYLLEIDARGQSKTTIKTTKDSIDTFIKFTGDISIFKVNKIIINKYIIDQRTRCKNNTINNRIIYLRGLYKYAVEQELIEKSPFKNVEFLKKPKVMIKTYSPDDIQKILGSLKGRDFLTVRNRTLITLLVETGIRNSELCGIKLEDVYEGSIRILGKGNKIRFVPISKPLRLQLLRYMRVRNKYTLNHPSDYLFVNRLRQPMTRPTLLKAIKDIGKKLGVDVATTIHNFRRYFAQQLLNDVDIYIISRLLGHSHLATTELYIRSIEDTTIVEKGATYSPLSKKK</sequence>
<evidence type="ECO:0000256" key="1">
    <source>
        <dbReference type="ARBA" id="ARBA00008857"/>
    </source>
</evidence>
<feature type="domain" description="Core-binding (CB)" evidence="6">
    <location>
        <begin position="1"/>
        <end position="82"/>
    </location>
</feature>
<keyword evidence="3" id="KW-0233">DNA recombination</keyword>
<evidence type="ECO:0000313" key="10">
    <source>
        <dbReference type="Proteomes" id="UP001178888"/>
    </source>
</evidence>
<comment type="similarity">
    <text evidence="1">Belongs to the 'phage' integrase family.</text>
</comment>
<protein>
    <submittedName>
        <fullName evidence="7">Tyrosine-type recombinase/integrase</fullName>
    </submittedName>
</protein>
<dbReference type="PANTHER" id="PTHR30349:SF41">
    <property type="entry name" value="INTEGRASE_RECOMBINASE PROTEIN MJ0367-RELATED"/>
    <property type="match status" value="1"/>
</dbReference>
<dbReference type="Gene3D" id="1.10.443.10">
    <property type="entry name" value="Intergrase catalytic core"/>
    <property type="match status" value="1"/>
</dbReference>
<gene>
    <name evidence="8" type="ORF">E2K98_21935</name>
    <name evidence="7" type="ORF">RCG21_23320</name>
</gene>
<dbReference type="Proteomes" id="UP001178888">
    <property type="component" value="Unassembled WGS sequence"/>
</dbReference>
<evidence type="ECO:0000256" key="3">
    <source>
        <dbReference type="ARBA" id="ARBA00023172"/>
    </source>
</evidence>
<proteinExistence type="inferred from homology"/>
<dbReference type="RefSeq" id="WP_133337952.1">
    <property type="nucleotide sequence ID" value="NZ_JAVGVR010000001.1"/>
</dbReference>
<organism evidence="8 9">
    <name type="scientific">Bacillus salipaludis</name>
    <dbReference type="NCBI Taxonomy" id="2547811"/>
    <lineage>
        <taxon>Bacteria</taxon>
        <taxon>Bacillati</taxon>
        <taxon>Bacillota</taxon>
        <taxon>Bacilli</taxon>
        <taxon>Bacillales</taxon>
        <taxon>Bacillaceae</taxon>
        <taxon>Bacillus</taxon>
    </lineage>
</organism>
<evidence type="ECO:0000256" key="4">
    <source>
        <dbReference type="PROSITE-ProRule" id="PRU01248"/>
    </source>
</evidence>
<keyword evidence="10" id="KW-1185">Reference proteome</keyword>
<dbReference type="GO" id="GO:0015074">
    <property type="term" value="P:DNA integration"/>
    <property type="evidence" value="ECO:0007669"/>
    <property type="project" value="InterPro"/>
</dbReference>
<reference evidence="7" key="2">
    <citation type="submission" date="2023-08" db="EMBL/GenBank/DDBJ databases">
        <title>Nitrogen cycling bacteria in agricultural field soils.</title>
        <authorList>
            <person name="Jang J."/>
        </authorList>
    </citation>
    <scope>NUCLEOTIDE SEQUENCE</scope>
    <source>
        <strain evidence="7">PS3-36</strain>
    </source>
</reference>
<dbReference type="Proteomes" id="UP000295132">
    <property type="component" value="Unassembled WGS sequence"/>
</dbReference>
<comment type="caution">
    <text evidence="8">The sequence shown here is derived from an EMBL/GenBank/DDBJ whole genome shotgun (WGS) entry which is preliminary data.</text>
</comment>
<dbReference type="InterPro" id="IPR050090">
    <property type="entry name" value="Tyrosine_recombinase_XerCD"/>
</dbReference>
<dbReference type="AlphaFoldDB" id="A0A4V3AT91"/>
<feature type="domain" description="Tyr recombinase" evidence="5">
    <location>
        <begin position="103"/>
        <end position="286"/>
    </location>
</feature>